<evidence type="ECO:0000313" key="1">
    <source>
        <dbReference type="EMBL" id="KAJ8973919.1"/>
    </source>
</evidence>
<comment type="caution">
    <text evidence="1">The sequence shown here is derived from an EMBL/GenBank/DDBJ whole genome shotgun (WGS) entry which is preliminary data.</text>
</comment>
<protein>
    <submittedName>
        <fullName evidence="1">Uncharacterized protein</fullName>
    </submittedName>
</protein>
<sequence length="69" mass="8030">MNDYSGLPKIPLQRKDCLDPSRNSHKMVGIENQETELSRCLKINRNPPRPDEPFSWKTLDIFSGGPFWQ</sequence>
<proteinExistence type="predicted"/>
<name>A0ABQ9J7S2_9CUCU</name>
<reference evidence="1" key="1">
    <citation type="journal article" date="2023" name="Insect Mol. Biol.">
        <title>Genome sequencing provides insights into the evolution of gene families encoding plant cell wall-degrading enzymes in longhorned beetles.</title>
        <authorList>
            <person name="Shin N.R."/>
            <person name="Okamura Y."/>
            <person name="Kirsch R."/>
            <person name="Pauchet Y."/>
        </authorList>
    </citation>
    <scope>NUCLEOTIDE SEQUENCE</scope>
    <source>
        <strain evidence="1">MMC_N1</strain>
    </source>
</reference>
<keyword evidence="2" id="KW-1185">Reference proteome</keyword>
<dbReference type="EMBL" id="JAPWTJ010001082">
    <property type="protein sequence ID" value="KAJ8973919.1"/>
    <property type="molecule type" value="Genomic_DNA"/>
</dbReference>
<dbReference type="Proteomes" id="UP001162164">
    <property type="component" value="Unassembled WGS sequence"/>
</dbReference>
<organism evidence="1 2">
    <name type="scientific">Molorchus minor</name>
    <dbReference type="NCBI Taxonomy" id="1323400"/>
    <lineage>
        <taxon>Eukaryota</taxon>
        <taxon>Metazoa</taxon>
        <taxon>Ecdysozoa</taxon>
        <taxon>Arthropoda</taxon>
        <taxon>Hexapoda</taxon>
        <taxon>Insecta</taxon>
        <taxon>Pterygota</taxon>
        <taxon>Neoptera</taxon>
        <taxon>Endopterygota</taxon>
        <taxon>Coleoptera</taxon>
        <taxon>Polyphaga</taxon>
        <taxon>Cucujiformia</taxon>
        <taxon>Chrysomeloidea</taxon>
        <taxon>Cerambycidae</taxon>
        <taxon>Lamiinae</taxon>
        <taxon>Monochamini</taxon>
        <taxon>Molorchus</taxon>
    </lineage>
</organism>
<evidence type="ECO:0000313" key="2">
    <source>
        <dbReference type="Proteomes" id="UP001162164"/>
    </source>
</evidence>
<accession>A0ABQ9J7S2</accession>
<gene>
    <name evidence="1" type="ORF">NQ317_005930</name>
</gene>